<evidence type="ECO:0000256" key="4">
    <source>
        <dbReference type="ARBA" id="ARBA00022692"/>
    </source>
</evidence>
<evidence type="ECO:0000256" key="1">
    <source>
        <dbReference type="ARBA" id="ARBA00004477"/>
    </source>
</evidence>
<evidence type="ECO:0000256" key="5">
    <source>
        <dbReference type="ARBA" id="ARBA00022824"/>
    </source>
</evidence>
<name>A0A7R8WZL6_9CRUS</name>
<proteinExistence type="inferred from homology"/>
<keyword evidence="6 9" id="KW-1133">Transmembrane helix</keyword>
<feature type="transmembrane region" description="Helical" evidence="9">
    <location>
        <begin position="57"/>
        <end position="77"/>
    </location>
</feature>
<dbReference type="EMBL" id="LR899625">
    <property type="protein sequence ID" value="CAD7241196.1"/>
    <property type="molecule type" value="Genomic_DNA"/>
</dbReference>
<feature type="transmembrane region" description="Helical" evidence="9">
    <location>
        <begin position="83"/>
        <end position="103"/>
    </location>
</feature>
<evidence type="ECO:0000256" key="3">
    <source>
        <dbReference type="ARBA" id="ARBA00017057"/>
    </source>
</evidence>
<dbReference type="EMBL" id="CAJPEV010000108">
    <property type="protein sequence ID" value="CAG0880693.1"/>
    <property type="molecule type" value="Genomic_DNA"/>
</dbReference>
<evidence type="ECO:0000256" key="7">
    <source>
        <dbReference type="ARBA" id="ARBA00023136"/>
    </source>
</evidence>
<accession>A0A7R8WZL6</accession>
<comment type="similarity">
    <text evidence="2 9">Belongs to the SPCS2 family.</text>
</comment>
<dbReference type="GO" id="GO:0045047">
    <property type="term" value="P:protein targeting to ER"/>
    <property type="evidence" value="ECO:0007669"/>
    <property type="project" value="TreeGrafter"/>
</dbReference>
<dbReference type="Proteomes" id="UP000677054">
    <property type="component" value="Unassembled WGS sequence"/>
</dbReference>
<protein>
    <recommendedName>
        <fullName evidence="3 9">Signal peptidase complex subunit 2</fullName>
    </recommendedName>
</protein>
<evidence type="ECO:0000313" key="11">
    <source>
        <dbReference type="Proteomes" id="UP000677054"/>
    </source>
</evidence>
<evidence type="ECO:0000256" key="6">
    <source>
        <dbReference type="ARBA" id="ARBA00022989"/>
    </source>
</evidence>
<dbReference type="PANTHER" id="PTHR13085">
    <property type="entry name" value="MICROSOMAL SIGNAL PEPTIDASE 25 KDA SUBUNIT"/>
    <property type="match status" value="1"/>
</dbReference>
<dbReference type="GO" id="GO:0008233">
    <property type="term" value="F:peptidase activity"/>
    <property type="evidence" value="ECO:0007669"/>
    <property type="project" value="UniProtKB-UniRule"/>
</dbReference>
<keyword evidence="4 9" id="KW-0812">Transmembrane</keyword>
<comment type="function">
    <text evidence="8 9">Component of the signal peptidase complex (SPC) which catalyzes the cleavage of N-terminal signal sequences from nascent proteins as they are translocated into the lumen of the endoplasmic reticulum. Enhances the enzymatic activity of SPC and facilitates the interactions between different components of the translocation site.</text>
</comment>
<dbReference type="PANTHER" id="PTHR13085:SF0">
    <property type="entry name" value="SIGNAL PEPTIDASE COMPLEX SUBUNIT 2"/>
    <property type="match status" value="1"/>
</dbReference>
<evidence type="ECO:0000256" key="2">
    <source>
        <dbReference type="ARBA" id="ARBA00007324"/>
    </source>
</evidence>
<evidence type="ECO:0000256" key="9">
    <source>
        <dbReference type="RuleBase" id="RU368033"/>
    </source>
</evidence>
<dbReference type="GO" id="GO:0005787">
    <property type="term" value="C:signal peptidase complex"/>
    <property type="evidence" value="ECO:0007669"/>
    <property type="project" value="UniProtKB-UniRule"/>
</dbReference>
<reference evidence="10" key="1">
    <citation type="submission" date="2020-11" db="EMBL/GenBank/DDBJ databases">
        <authorList>
            <person name="Tran Van P."/>
        </authorList>
    </citation>
    <scope>NUCLEOTIDE SEQUENCE</scope>
</reference>
<dbReference type="AlphaFoldDB" id="A0A7R8WZL6"/>
<dbReference type="InterPro" id="IPR009582">
    <property type="entry name" value="Spc2/SPCS2"/>
</dbReference>
<dbReference type="OrthoDB" id="29558at2759"/>
<dbReference type="GO" id="GO:0006465">
    <property type="term" value="P:signal peptide processing"/>
    <property type="evidence" value="ECO:0007669"/>
    <property type="project" value="UniProtKB-UniRule"/>
</dbReference>
<keyword evidence="5 9" id="KW-0256">Endoplasmic reticulum</keyword>
<evidence type="ECO:0000313" key="10">
    <source>
        <dbReference type="EMBL" id="CAD7241196.1"/>
    </source>
</evidence>
<keyword evidence="11" id="KW-1185">Reference proteome</keyword>
<keyword evidence="7 9" id="KW-0472">Membrane</keyword>
<evidence type="ECO:0000256" key="8">
    <source>
        <dbReference type="ARBA" id="ARBA00045608"/>
    </source>
</evidence>
<dbReference type="Pfam" id="PF06703">
    <property type="entry name" value="SPC25"/>
    <property type="match status" value="1"/>
</dbReference>
<sequence>MASKSKDKEKEEKETKPIKVDKWDGSAVKNALDDAVKELFTKKYGYKESHALMDGRLGLSGVAVCLALLALAWDYIYPFPQSRMMLIFCVVMYFFLMGIFTIYTNYYEKGIFLVALDKDKAGIDPDIIWEASSSIKRFDDMYILKLCVRGSRKKPARSGEMKKSIATWFDERGNLLTDLFHKELSRLHDSLAKPKKDM</sequence>
<organism evidence="10">
    <name type="scientific">Darwinula stevensoni</name>
    <dbReference type="NCBI Taxonomy" id="69355"/>
    <lineage>
        <taxon>Eukaryota</taxon>
        <taxon>Metazoa</taxon>
        <taxon>Ecdysozoa</taxon>
        <taxon>Arthropoda</taxon>
        <taxon>Crustacea</taxon>
        <taxon>Oligostraca</taxon>
        <taxon>Ostracoda</taxon>
        <taxon>Podocopa</taxon>
        <taxon>Podocopida</taxon>
        <taxon>Darwinulocopina</taxon>
        <taxon>Darwinuloidea</taxon>
        <taxon>Darwinulidae</taxon>
        <taxon>Darwinula</taxon>
    </lineage>
</organism>
<comment type="subcellular location">
    <subcellularLocation>
        <location evidence="1 9">Endoplasmic reticulum membrane</location>
        <topology evidence="1 9">Multi-pass membrane protein</topology>
    </subcellularLocation>
</comment>
<gene>
    <name evidence="10" type="ORF">DSTB1V02_LOCUS1196</name>
</gene>